<feature type="transmembrane region" description="Helical" evidence="1">
    <location>
        <begin position="76"/>
        <end position="97"/>
    </location>
</feature>
<keyword evidence="1" id="KW-0812">Transmembrane</keyword>
<gene>
    <name evidence="2" type="ORF">JR316_007697</name>
</gene>
<evidence type="ECO:0000256" key="1">
    <source>
        <dbReference type="SAM" id="Phobius"/>
    </source>
</evidence>
<feature type="transmembrane region" description="Helical" evidence="1">
    <location>
        <begin position="18"/>
        <end position="38"/>
    </location>
</feature>
<dbReference type="EMBL" id="JAFIQS010000007">
    <property type="protein sequence ID" value="KAG5167349.1"/>
    <property type="molecule type" value="Genomic_DNA"/>
</dbReference>
<keyword evidence="1" id="KW-1133">Transmembrane helix</keyword>
<evidence type="ECO:0000313" key="2">
    <source>
        <dbReference type="EMBL" id="KAG5167349.1"/>
    </source>
</evidence>
<protein>
    <submittedName>
        <fullName evidence="2">Uncharacterized protein</fullName>
    </submittedName>
</protein>
<organism evidence="2">
    <name type="scientific">Psilocybe cubensis</name>
    <name type="common">Psychedelic mushroom</name>
    <name type="synonym">Stropharia cubensis</name>
    <dbReference type="NCBI Taxonomy" id="181762"/>
    <lineage>
        <taxon>Eukaryota</taxon>
        <taxon>Fungi</taxon>
        <taxon>Dikarya</taxon>
        <taxon>Basidiomycota</taxon>
        <taxon>Agaricomycotina</taxon>
        <taxon>Agaricomycetes</taxon>
        <taxon>Agaricomycetidae</taxon>
        <taxon>Agaricales</taxon>
        <taxon>Agaricineae</taxon>
        <taxon>Strophariaceae</taxon>
        <taxon>Psilocybe</taxon>
    </lineage>
</organism>
<accession>A0A8H7XX67</accession>
<feature type="transmembrane region" description="Helical" evidence="1">
    <location>
        <begin position="151"/>
        <end position="173"/>
    </location>
</feature>
<name>A0A8H7XX67_PSICU</name>
<reference evidence="2" key="1">
    <citation type="submission" date="2021-02" db="EMBL/GenBank/DDBJ databases">
        <title>Psilocybe cubensis genome.</title>
        <authorList>
            <person name="Mckernan K.J."/>
            <person name="Crawford S."/>
            <person name="Trippe A."/>
            <person name="Kane L.T."/>
            <person name="Mclaughlin S."/>
        </authorList>
    </citation>
    <scope>NUCLEOTIDE SEQUENCE [LARGE SCALE GENOMIC DNA]</scope>
    <source>
        <strain evidence="2">MGC-MH-2018</strain>
    </source>
</reference>
<dbReference type="AlphaFoldDB" id="A0A8H7XX67"/>
<feature type="transmembrane region" description="Helical" evidence="1">
    <location>
        <begin position="109"/>
        <end position="131"/>
    </location>
</feature>
<comment type="caution">
    <text evidence="2">The sequence shown here is derived from an EMBL/GenBank/DDBJ whole genome shotgun (WGS) entry which is preliminary data.</text>
</comment>
<keyword evidence="1" id="KW-0472">Membrane</keyword>
<proteinExistence type="predicted"/>
<sequence>MSNAPLPRVADLSFESLFLRYILAGCSAVILWDILSNLRSEFILLVRHRFRVATGVYIISSACSPSAAPIQACSQYVLAVHILMAGSIGTTSLLFLIRVRAIYEASPRVTAFFALSWLAVLGCFIFTLQGLEAYPESNPSGTLVYCATGRISPYIALDFVMPLVHDTLVFLAISWRLATNTLYNNANRDSIIKQGVRAMVFGHYMPAFSRALLQDGQIYYL</sequence>